<dbReference type="PROSITE" id="PS50110">
    <property type="entry name" value="RESPONSE_REGULATORY"/>
    <property type="match status" value="1"/>
</dbReference>
<keyword evidence="2 5" id="KW-0145">Chemotaxis</keyword>
<dbReference type="Gene3D" id="3.40.50.180">
    <property type="entry name" value="Methylesterase CheB, C-terminal domain"/>
    <property type="match status" value="1"/>
</dbReference>
<feature type="active site" evidence="5 6">
    <location>
        <position position="191"/>
    </location>
</feature>
<dbReference type="GO" id="GO:0005737">
    <property type="term" value="C:cytoplasm"/>
    <property type="evidence" value="ECO:0007669"/>
    <property type="project" value="UniProtKB-SubCell"/>
</dbReference>
<evidence type="ECO:0000256" key="2">
    <source>
        <dbReference type="ARBA" id="ARBA00022500"/>
    </source>
</evidence>
<evidence type="ECO:0000256" key="4">
    <source>
        <dbReference type="ARBA" id="ARBA00048267"/>
    </source>
</evidence>
<dbReference type="GO" id="GO:0008984">
    <property type="term" value="F:protein-glutamate methylesterase activity"/>
    <property type="evidence" value="ECO:0007669"/>
    <property type="project" value="UniProtKB-UniRule"/>
</dbReference>
<feature type="active site" evidence="5 6">
    <location>
        <position position="287"/>
    </location>
</feature>
<comment type="catalytic activity">
    <reaction evidence="4 5">
        <text>[protein]-L-glutamate 5-O-methyl ester + H2O = L-glutamyl-[protein] + methanol + H(+)</text>
        <dbReference type="Rhea" id="RHEA:23236"/>
        <dbReference type="Rhea" id="RHEA-COMP:10208"/>
        <dbReference type="Rhea" id="RHEA-COMP:10311"/>
        <dbReference type="ChEBI" id="CHEBI:15377"/>
        <dbReference type="ChEBI" id="CHEBI:15378"/>
        <dbReference type="ChEBI" id="CHEBI:17790"/>
        <dbReference type="ChEBI" id="CHEBI:29973"/>
        <dbReference type="ChEBI" id="CHEBI:82795"/>
        <dbReference type="EC" id="3.1.1.61"/>
    </reaction>
</comment>
<evidence type="ECO:0000256" key="1">
    <source>
        <dbReference type="ARBA" id="ARBA00022490"/>
    </source>
</evidence>
<dbReference type="NCBIfam" id="NF001965">
    <property type="entry name" value="PRK00742.1"/>
    <property type="match status" value="1"/>
</dbReference>
<evidence type="ECO:0000256" key="7">
    <source>
        <dbReference type="PROSITE-ProRule" id="PRU00169"/>
    </source>
</evidence>
<comment type="subcellular location">
    <subcellularLocation>
        <location evidence="5">Cytoplasm</location>
    </subcellularLocation>
</comment>
<reference evidence="10 11" key="1">
    <citation type="submission" date="2020-02" db="EMBL/GenBank/DDBJ databases">
        <title>Comparative genomics of sulfur disproportionating microorganisms.</title>
        <authorList>
            <person name="Ward L.M."/>
            <person name="Bertran E."/>
            <person name="Johnston D.T."/>
        </authorList>
    </citation>
    <scope>NUCLEOTIDE SEQUENCE [LARGE SCALE GENOMIC DNA]</scope>
    <source>
        <strain evidence="10 11">DSM 100025</strain>
    </source>
</reference>
<dbReference type="GO" id="GO:0000156">
    <property type="term" value="F:phosphorelay response regulator activity"/>
    <property type="evidence" value="ECO:0007669"/>
    <property type="project" value="InterPro"/>
</dbReference>
<comment type="caution">
    <text evidence="10">The sequence shown here is derived from an EMBL/GenBank/DDBJ whole genome shotgun (WGS) entry which is preliminary data.</text>
</comment>
<dbReference type="HAMAP" id="MF_00099">
    <property type="entry name" value="CheB_chemtxs"/>
    <property type="match status" value="1"/>
</dbReference>
<dbReference type="CDD" id="cd17541">
    <property type="entry name" value="REC_CheB-like"/>
    <property type="match status" value="1"/>
</dbReference>
<dbReference type="Gene3D" id="3.40.50.2300">
    <property type="match status" value="1"/>
</dbReference>
<dbReference type="RefSeq" id="WP_163299288.1">
    <property type="nucleotide sequence ID" value="NZ_JAAGRR010000128.1"/>
</dbReference>
<comment type="catalytic activity">
    <reaction evidence="5">
        <text>L-glutaminyl-[protein] + H2O = L-glutamyl-[protein] + NH4(+)</text>
        <dbReference type="Rhea" id="RHEA:16441"/>
        <dbReference type="Rhea" id="RHEA-COMP:10207"/>
        <dbReference type="Rhea" id="RHEA-COMP:10208"/>
        <dbReference type="ChEBI" id="CHEBI:15377"/>
        <dbReference type="ChEBI" id="CHEBI:28938"/>
        <dbReference type="ChEBI" id="CHEBI:29973"/>
        <dbReference type="ChEBI" id="CHEBI:30011"/>
        <dbReference type="EC" id="3.5.1.44"/>
    </reaction>
</comment>
<accession>A0A6N9TTW2</accession>
<protein>
    <recommendedName>
        <fullName evidence="5">Protein-glutamate methylesterase/protein-glutamine glutaminase</fullName>
        <ecNumber evidence="5">3.1.1.61</ecNumber>
        <ecNumber evidence="5">3.5.1.44</ecNumber>
    </recommendedName>
</protein>
<feature type="domain" description="Response regulatory" evidence="8">
    <location>
        <begin position="5"/>
        <end position="122"/>
    </location>
</feature>
<comment type="function">
    <text evidence="5">Involved in chemotaxis. Part of a chemotaxis signal transduction system that modulates chemotaxis in response to various stimuli. Catalyzes the demethylation of specific methylglutamate residues introduced into the chemoreceptors (methyl-accepting chemotaxis proteins or MCP) by CheR. Also mediates the irreversible deamidation of specific glutamine residues to glutamic acid.</text>
</comment>
<dbReference type="EMBL" id="JAAGRR010000128">
    <property type="protein sequence ID" value="NDY43174.1"/>
    <property type="molecule type" value="Genomic_DNA"/>
</dbReference>
<dbReference type="CDD" id="cd16432">
    <property type="entry name" value="CheB_Rec"/>
    <property type="match status" value="1"/>
</dbReference>
<dbReference type="EC" id="3.1.1.61" evidence="5"/>
<dbReference type="PROSITE" id="PS50122">
    <property type="entry name" value="CHEB"/>
    <property type="match status" value="1"/>
</dbReference>
<dbReference type="PANTHER" id="PTHR42872">
    <property type="entry name" value="PROTEIN-GLUTAMATE METHYLESTERASE/PROTEIN-GLUTAMINE GLUTAMINASE"/>
    <property type="match status" value="1"/>
</dbReference>
<dbReference type="AlphaFoldDB" id="A0A6N9TTW2"/>
<comment type="similarity">
    <text evidence="5">Belongs to the CheB family.</text>
</comment>
<evidence type="ECO:0000256" key="5">
    <source>
        <dbReference type="HAMAP-Rule" id="MF_00099"/>
    </source>
</evidence>
<dbReference type="NCBIfam" id="NF009206">
    <property type="entry name" value="PRK12555.1"/>
    <property type="match status" value="1"/>
</dbReference>
<evidence type="ECO:0000313" key="11">
    <source>
        <dbReference type="Proteomes" id="UP000469346"/>
    </source>
</evidence>
<dbReference type="EC" id="3.5.1.44" evidence="5"/>
<keyword evidence="5 7" id="KW-0597">Phosphoprotein</keyword>
<dbReference type="Pfam" id="PF00072">
    <property type="entry name" value="Response_reg"/>
    <property type="match status" value="1"/>
</dbReference>
<keyword evidence="3 5" id="KW-0378">Hydrolase</keyword>
<organism evidence="10 11">
    <name type="scientific">Dissulfurirhabdus thermomarina</name>
    <dbReference type="NCBI Taxonomy" id="1765737"/>
    <lineage>
        <taxon>Bacteria</taxon>
        <taxon>Deltaproteobacteria</taxon>
        <taxon>Dissulfurirhabdaceae</taxon>
        <taxon>Dissulfurirhabdus</taxon>
    </lineage>
</organism>
<dbReference type="Pfam" id="PF01339">
    <property type="entry name" value="CheB_methylest"/>
    <property type="match status" value="1"/>
</dbReference>
<gene>
    <name evidence="5" type="primary">cheB</name>
    <name evidence="10" type="ORF">G3N55_10015</name>
</gene>
<dbReference type="InterPro" id="IPR008248">
    <property type="entry name" value="CheB-like"/>
</dbReference>
<dbReference type="PIRSF" id="PIRSF000876">
    <property type="entry name" value="RR_chemtxs_CheB"/>
    <property type="match status" value="1"/>
</dbReference>
<comment type="PTM">
    <text evidence="5">Phosphorylated by CheA. Phosphorylation of the N-terminal regulatory domain activates the methylesterase activity.</text>
</comment>
<proteinExistence type="inferred from homology"/>
<dbReference type="GO" id="GO:0006935">
    <property type="term" value="P:chemotaxis"/>
    <property type="evidence" value="ECO:0007669"/>
    <property type="project" value="UniProtKB-UniRule"/>
</dbReference>
<evidence type="ECO:0000259" key="9">
    <source>
        <dbReference type="PROSITE" id="PS50122"/>
    </source>
</evidence>
<keyword evidence="1 5" id="KW-0963">Cytoplasm</keyword>
<evidence type="ECO:0000313" key="10">
    <source>
        <dbReference type="EMBL" id="NDY43174.1"/>
    </source>
</evidence>
<dbReference type="GO" id="GO:0050568">
    <property type="term" value="F:protein-glutamine glutaminase activity"/>
    <property type="evidence" value="ECO:0007669"/>
    <property type="project" value="UniProtKB-UniRule"/>
</dbReference>
<dbReference type="InterPro" id="IPR011006">
    <property type="entry name" value="CheY-like_superfamily"/>
</dbReference>
<evidence type="ECO:0000256" key="6">
    <source>
        <dbReference type="PROSITE-ProRule" id="PRU00050"/>
    </source>
</evidence>
<dbReference type="Proteomes" id="UP000469346">
    <property type="component" value="Unassembled WGS sequence"/>
</dbReference>
<dbReference type="InterPro" id="IPR000673">
    <property type="entry name" value="Sig_transdc_resp-reg_Me-estase"/>
</dbReference>
<keyword evidence="11" id="KW-1185">Reference proteome</keyword>
<feature type="active site" evidence="5 6">
    <location>
        <position position="165"/>
    </location>
</feature>
<dbReference type="SUPFAM" id="SSF52738">
    <property type="entry name" value="Methylesterase CheB, C-terminal domain"/>
    <property type="match status" value="1"/>
</dbReference>
<dbReference type="PANTHER" id="PTHR42872:SF6">
    <property type="entry name" value="PROTEIN-GLUTAMATE METHYLESTERASE_PROTEIN-GLUTAMINE GLUTAMINASE"/>
    <property type="match status" value="1"/>
</dbReference>
<dbReference type="SUPFAM" id="SSF52172">
    <property type="entry name" value="CheY-like"/>
    <property type="match status" value="1"/>
</dbReference>
<evidence type="ECO:0000259" key="8">
    <source>
        <dbReference type="PROSITE" id="PS50110"/>
    </source>
</evidence>
<feature type="modified residue" description="4-aspartylphosphate" evidence="5 7">
    <location>
        <position position="56"/>
    </location>
</feature>
<dbReference type="InterPro" id="IPR001789">
    <property type="entry name" value="Sig_transdc_resp-reg_receiver"/>
</dbReference>
<dbReference type="SMART" id="SM00448">
    <property type="entry name" value="REC"/>
    <property type="match status" value="1"/>
</dbReference>
<dbReference type="InterPro" id="IPR035909">
    <property type="entry name" value="CheB_C"/>
</dbReference>
<evidence type="ECO:0000256" key="3">
    <source>
        <dbReference type="ARBA" id="ARBA00022801"/>
    </source>
</evidence>
<sequence length="362" mass="38293">MKKIRVLIVDDSAVVRKVFREELSKEPDIEVVGTAPDPYVARNKIVELRPDVVTLDIEMPRMDGITFLGKLMAHWPLPVIIVSSLTPSGSRLALEALGKGAVEVMAKPDGSFSVGDMSRQLAEKIRAAHLVDVARRPRSGPVGGTASAPSPLTHTSRKVIAMGASTGGTEALTSILSRLPPDVPGILVVQHMPPGFTASFAERLDELSPMEVREARDGEALLPGMARIAPGNRHLVLIRSGDRYLTTVKDGPLVNHQRPSVDVLFKSVARAAGPNAVGVILTGMGGDGAKGLLEMRRAGAATLAQDEASSVIYGMPREALKAGGVERVVPLEEMPRVILAALERPARAAAAEAPTEDPPAEG</sequence>
<name>A0A6N9TTW2_DISTH</name>
<feature type="domain" description="CheB-type methylesterase" evidence="9">
    <location>
        <begin position="153"/>
        <end position="345"/>
    </location>
</feature>
<comment type="domain">
    <text evidence="5">Contains a C-terminal catalytic domain, and an N-terminal region which modulates catalytic activity.</text>
</comment>